<accession>A0A2M7TIC0</accession>
<proteinExistence type="predicted"/>
<evidence type="ECO:0000256" key="1">
    <source>
        <dbReference type="SAM" id="MobiDB-lite"/>
    </source>
</evidence>
<protein>
    <submittedName>
        <fullName evidence="2">Uncharacterized protein</fullName>
    </submittedName>
</protein>
<feature type="region of interest" description="Disordered" evidence="1">
    <location>
        <begin position="29"/>
        <end position="53"/>
    </location>
</feature>
<comment type="caution">
    <text evidence="2">The sequence shown here is derived from an EMBL/GenBank/DDBJ whole genome shotgun (WGS) entry which is preliminary data.</text>
</comment>
<dbReference type="AlphaFoldDB" id="A0A2M7TIC0"/>
<name>A0A2M7TIC0_UNCKA</name>
<sequence>MASANEAHLRRAEDRSIVFVDEDLVEADPPGFGSRAARANGKGLMPGRQRPGLQGMTQEQLVKSQYPTLNPGSLQKTAPTG</sequence>
<reference evidence="3" key="1">
    <citation type="submission" date="2017-09" db="EMBL/GenBank/DDBJ databases">
        <title>Depth-based differentiation of microbial function through sediment-hosted aquifers and enrichment of novel symbionts in the deep terrestrial subsurface.</title>
        <authorList>
            <person name="Probst A.J."/>
            <person name="Ladd B."/>
            <person name="Jarett J.K."/>
            <person name="Geller-Mcgrath D.E."/>
            <person name="Sieber C.M.K."/>
            <person name="Emerson J.B."/>
            <person name="Anantharaman K."/>
            <person name="Thomas B.C."/>
            <person name="Malmstrom R."/>
            <person name="Stieglmeier M."/>
            <person name="Klingl A."/>
            <person name="Woyke T."/>
            <person name="Ryan C.M."/>
            <person name="Banfield J.F."/>
        </authorList>
    </citation>
    <scope>NUCLEOTIDE SEQUENCE [LARGE SCALE GENOMIC DNA]</scope>
</reference>
<dbReference type="EMBL" id="PFNL01000112">
    <property type="protein sequence ID" value="PIZ46094.1"/>
    <property type="molecule type" value="Genomic_DNA"/>
</dbReference>
<gene>
    <name evidence="2" type="ORF">COY32_04020</name>
</gene>
<organism evidence="2 3">
    <name type="scientific">candidate division WWE3 bacterium CG_4_10_14_0_2_um_filter_41_14</name>
    <dbReference type="NCBI Taxonomy" id="1975072"/>
    <lineage>
        <taxon>Bacteria</taxon>
        <taxon>Katanobacteria</taxon>
    </lineage>
</organism>
<dbReference type="Proteomes" id="UP000228920">
    <property type="component" value="Unassembled WGS sequence"/>
</dbReference>
<evidence type="ECO:0000313" key="2">
    <source>
        <dbReference type="EMBL" id="PIZ46094.1"/>
    </source>
</evidence>
<evidence type="ECO:0000313" key="3">
    <source>
        <dbReference type="Proteomes" id="UP000228920"/>
    </source>
</evidence>